<feature type="disulfide bond" evidence="1">
    <location>
        <begin position="44"/>
        <end position="59"/>
    </location>
</feature>
<dbReference type="SUPFAM" id="SSF57586">
    <property type="entry name" value="TNF receptor-like"/>
    <property type="match status" value="1"/>
</dbReference>
<evidence type="ECO:0000313" key="6">
    <source>
        <dbReference type="Ensembl" id="ENSSFOP00015015339.1"/>
    </source>
</evidence>
<dbReference type="Ensembl" id="ENSSFOT00015015521.2">
    <property type="protein sequence ID" value="ENSSFOP00015015339.1"/>
    <property type="gene ID" value="ENSSFOG00015009910.2"/>
</dbReference>
<dbReference type="Proteomes" id="UP000694397">
    <property type="component" value="Chromosome 2"/>
</dbReference>
<feature type="transmembrane region" description="Helical" evidence="3">
    <location>
        <begin position="216"/>
        <end position="242"/>
    </location>
</feature>
<dbReference type="GO" id="GO:0007165">
    <property type="term" value="P:signal transduction"/>
    <property type="evidence" value="ECO:0007669"/>
    <property type="project" value="InterPro"/>
</dbReference>
<dbReference type="GO" id="GO:0004888">
    <property type="term" value="F:transmembrane signaling receptor activity"/>
    <property type="evidence" value="ECO:0007669"/>
    <property type="project" value="InterPro"/>
</dbReference>
<reference evidence="6" key="3">
    <citation type="submission" date="2025-09" db="UniProtKB">
        <authorList>
            <consortium name="Ensembl"/>
        </authorList>
    </citation>
    <scope>IDENTIFICATION</scope>
</reference>
<feature type="region of interest" description="Disordered" evidence="2">
    <location>
        <begin position="182"/>
        <end position="209"/>
    </location>
</feature>
<dbReference type="PRINTS" id="PR01680">
    <property type="entry name" value="TNFACTORR6"/>
</dbReference>
<name>A0A8C9RKL8_SCLFO</name>
<dbReference type="GO" id="GO:0016020">
    <property type="term" value="C:membrane"/>
    <property type="evidence" value="ECO:0007669"/>
    <property type="project" value="InterPro"/>
</dbReference>
<feature type="region of interest" description="Disordered" evidence="2">
    <location>
        <begin position="252"/>
        <end position="279"/>
    </location>
</feature>
<keyword evidence="3" id="KW-0812">Transmembrane</keyword>
<dbReference type="GO" id="GO:0006955">
    <property type="term" value="P:immune response"/>
    <property type="evidence" value="ECO:0007669"/>
    <property type="project" value="InterPro"/>
</dbReference>
<keyword evidence="7" id="KW-1185">Reference proteome</keyword>
<evidence type="ECO:0000313" key="7">
    <source>
        <dbReference type="Proteomes" id="UP000694397"/>
    </source>
</evidence>
<keyword evidence="3" id="KW-0472">Membrane</keyword>
<dbReference type="GO" id="GO:0006915">
    <property type="term" value="P:apoptotic process"/>
    <property type="evidence" value="ECO:0007669"/>
    <property type="project" value="InterPro"/>
</dbReference>
<feature type="domain" description="TNFR-Cys" evidence="5">
    <location>
        <begin position="43"/>
        <end position="86"/>
    </location>
</feature>
<comment type="caution">
    <text evidence="1">Lacks conserved residue(s) required for the propagation of feature annotation.</text>
</comment>
<feature type="signal peptide" evidence="4">
    <location>
        <begin position="1"/>
        <end position="17"/>
    </location>
</feature>
<dbReference type="GeneTree" id="ENSGT01030000235084"/>
<dbReference type="InterPro" id="IPR001368">
    <property type="entry name" value="TNFR/NGFR_Cys_rich_reg"/>
</dbReference>
<dbReference type="Gene3D" id="2.10.50.10">
    <property type="entry name" value="Tumor Necrosis Factor Receptor, subunit A, domain 2"/>
    <property type="match status" value="2"/>
</dbReference>
<dbReference type="AlphaFoldDB" id="A0A8C9RKL8"/>
<evidence type="ECO:0000259" key="5">
    <source>
        <dbReference type="PROSITE" id="PS50050"/>
    </source>
</evidence>
<sequence length="279" mass="30104">MMLPQGVCLSLLLLTQAILVISGVCPAGTRKSYNSNGSHGCEPCPDGQYRSEPNDSSFCRHRCTICASEKGSMVEQNCTKTTNTKCRCRHGFTPVKANNAVCKCDKGSGLRKTDAGLECQPCDDGYFTSEANTYCQKWKDCGESGIRVPGSQFSNVICNNDPEVPENPMTSVTPTSFLVSTPQSNRDVVSTTMTSTSTSTPSSSWPTPENSDSSVLIFYILSLILLVPLSAVSCKVLVIPCLQNHWKKMSKTDAPCRSPVEECGDTSRSSLVKSNQGLP</sequence>
<dbReference type="SMART" id="SM00208">
    <property type="entry name" value="TNFR"/>
    <property type="match status" value="2"/>
</dbReference>
<keyword evidence="4" id="KW-0732">Signal</keyword>
<organism evidence="6 7">
    <name type="scientific">Scleropages formosus</name>
    <name type="common">Asian bonytongue</name>
    <name type="synonym">Osteoglossum formosum</name>
    <dbReference type="NCBI Taxonomy" id="113540"/>
    <lineage>
        <taxon>Eukaryota</taxon>
        <taxon>Metazoa</taxon>
        <taxon>Chordata</taxon>
        <taxon>Craniata</taxon>
        <taxon>Vertebrata</taxon>
        <taxon>Euteleostomi</taxon>
        <taxon>Actinopterygii</taxon>
        <taxon>Neopterygii</taxon>
        <taxon>Teleostei</taxon>
        <taxon>Osteoglossocephala</taxon>
        <taxon>Osteoglossomorpha</taxon>
        <taxon>Osteoglossiformes</taxon>
        <taxon>Osteoglossidae</taxon>
        <taxon>Scleropages</taxon>
    </lineage>
</organism>
<dbReference type="PROSITE" id="PS50050">
    <property type="entry name" value="TNFR_NGFR_2"/>
    <property type="match status" value="1"/>
</dbReference>
<dbReference type="PANTHER" id="PTHR47139">
    <property type="entry name" value="TUMOR NECROSIS FACTOR RECEPTOR SUPERFAMILY MEMBER 9"/>
    <property type="match status" value="1"/>
</dbReference>
<keyword evidence="1" id="KW-1015">Disulfide bond</keyword>
<reference evidence="6" key="2">
    <citation type="submission" date="2025-08" db="UniProtKB">
        <authorList>
            <consortium name="Ensembl"/>
        </authorList>
    </citation>
    <scope>IDENTIFICATION</scope>
</reference>
<dbReference type="PANTHER" id="PTHR47139:SF3">
    <property type="entry name" value="SI:CH73-361P23.3"/>
    <property type="match status" value="1"/>
</dbReference>
<evidence type="ECO:0000256" key="2">
    <source>
        <dbReference type="SAM" id="MobiDB-lite"/>
    </source>
</evidence>
<dbReference type="GO" id="GO:0042127">
    <property type="term" value="P:regulation of cell population proliferation"/>
    <property type="evidence" value="ECO:0007669"/>
    <property type="project" value="TreeGrafter"/>
</dbReference>
<feature type="compositionally biased region" description="Low complexity" evidence="2">
    <location>
        <begin position="190"/>
        <end position="208"/>
    </location>
</feature>
<reference evidence="6 7" key="1">
    <citation type="submission" date="2019-04" db="EMBL/GenBank/DDBJ databases">
        <authorList>
            <consortium name="Wellcome Sanger Institute Data Sharing"/>
        </authorList>
    </citation>
    <scope>NUCLEOTIDE SEQUENCE [LARGE SCALE GENOMIC DNA]</scope>
</reference>
<protein>
    <recommendedName>
        <fullName evidence="5">TNFR-Cys domain-containing protein</fullName>
    </recommendedName>
</protein>
<evidence type="ECO:0000256" key="4">
    <source>
        <dbReference type="SAM" id="SignalP"/>
    </source>
</evidence>
<evidence type="ECO:0000256" key="3">
    <source>
        <dbReference type="SAM" id="Phobius"/>
    </source>
</evidence>
<feature type="chain" id="PRO_5034978477" description="TNFR-Cys domain-containing protein" evidence="4">
    <location>
        <begin position="18"/>
        <end position="279"/>
    </location>
</feature>
<dbReference type="Pfam" id="PF00020">
    <property type="entry name" value="TNFR_c6"/>
    <property type="match status" value="1"/>
</dbReference>
<accession>A0A8C9RKL8</accession>
<dbReference type="InterPro" id="IPR008063">
    <property type="entry name" value="Fas_rcpt"/>
</dbReference>
<dbReference type="OrthoDB" id="9932129at2759"/>
<feature type="compositionally biased region" description="Polar residues" evidence="2">
    <location>
        <begin position="266"/>
        <end position="279"/>
    </location>
</feature>
<keyword evidence="3" id="KW-1133">Transmembrane helix</keyword>
<feature type="repeat" description="TNFR-Cys" evidence="1">
    <location>
        <begin position="43"/>
        <end position="86"/>
    </location>
</feature>
<proteinExistence type="predicted"/>
<evidence type="ECO:0000256" key="1">
    <source>
        <dbReference type="PROSITE-ProRule" id="PRU00206"/>
    </source>
</evidence>